<sequence>MKLISLSLAVLLFLSVPGAFGLDVPVRDGAEFREAVMSAKPGTRVVLAPGSYGGGYQFTGLHGEPGKPIIIAAADPAQPPVFNERAVGIHLSKPAYVELHDLRFERHSGNGINVDDGGDTSAAAHHLTFRGLQIRDIGGPQNADGIKLSGVEDFIVADCSIERWGTRGGSAIDMVGCHRGVIEKCVFRHDEAPEATGVQSKGGSSEIAIRRNTFENAGGRAVNIGGSTGLPYFRPPVKDDAENAEALNIRVEGNRFSGSMTPIAFVGVDSAFVRFNTIEQPGRWAVRILQENQDPRFVPCRNGEFADNLVIFESGKWSEGGVNVGGKTSPGSFKFARNWWLCLDRPDRSQPRLPVPETDGVYGRPASEAKGKAGADAFTE</sequence>
<dbReference type="Pfam" id="PF13229">
    <property type="entry name" value="Beta_helix"/>
    <property type="match status" value="1"/>
</dbReference>
<dbReference type="AlphaFoldDB" id="D2DXP7"/>
<feature type="domain" description="Right handed beta helix" evidence="3">
    <location>
        <begin position="88"/>
        <end position="227"/>
    </location>
</feature>
<keyword evidence="2" id="KW-0732">Signal</keyword>
<dbReference type="EMBL" id="FJ872372">
    <property type="protein sequence ID" value="ACO70870.1"/>
    <property type="molecule type" value="Genomic_DNA"/>
</dbReference>
<dbReference type="InterPro" id="IPR011050">
    <property type="entry name" value="Pectin_lyase_fold/virulence"/>
</dbReference>
<evidence type="ECO:0000256" key="1">
    <source>
        <dbReference type="SAM" id="MobiDB-lite"/>
    </source>
</evidence>
<proteinExistence type="predicted"/>
<dbReference type="SUPFAM" id="SSF51126">
    <property type="entry name" value="Pectin lyase-like"/>
    <property type="match status" value="1"/>
</dbReference>
<dbReference type="InterPro" id="IPR012334">
    <property type="entry name" value="Pectin_lyas_fold"/>
</dbReference>
<accession>D2DXP7</accession>
<evidence type="ECO:0000313" key="4">
    <source>
        <dbReference type="EMBL" id="ACO70870.1"/>
    </source>
</evidence>
<feature type="chain" id="PRO_5003030789" description="Right handed beta helix domain-containing protein" evidence="2">
    <location>
        <begin position="22"/>
        <end position="380"/>
    </location>
</feature>
<dbReference type="InterPro" id="IPR039448">
    <property type="entry name" value="Beta_helix"/>
</dbReference>
<evidence type="ECO:0000256" key="2">
    <source>
        <dbReference type="SAM" id="SignalP"/>
    </source>
</evidence>
<evidence type="ECO:0000259" key="3">
    <source>
        <dbReference type="Pfam" id="PF13229"/>
    </source>
</evidence>
<reference evidence="4" key="1">
    <citation type="journal article" date="2010" name="FEMS Microbiol. Ecol.">
        <title>Phylogenetic and metagenomic analysis of Verrucomicrobia in former agricultural grassland soil.</title>
        <authorList>
            <person name="Kielak A."/>
            <person name="Rodrigues J.L.M."/>
            <person name="Kuramae E.E."/>
            <person name="Chain P.S.G."/>
            <person name="van Veen J.A."/>
            <person name="Kowalchuk G.A."/>
        </authorList>
    </citation>
    <scope>NUCLEOTIDE SEQUENCE</scope>
</reference>
<name>D2DXP7_9BACT</name>
<feature type="region of interest" description="Disordered" evidence="1">
    <location>
        <begin position="347"/>
        <end position="380"/>
    </location>
</feature>
<dbReference type="Gene3D" id="2.160.20.10">
    <property type="entry name" value="Single-stranded right-handed beta-helix, Pectin lyase-like"/>
    <property type="match status" value="1"/>
</dbReference>
<feature type="signal peptide" evidence="2">
    <location>
        <begin position="1"/>
        <end position="21"/>
    </location>
</feature>
<dbReference type="SMART" id="SM00710">
    <property type="entry name" value="PbH1"/>
    <property type="match status" value="7"/>
</dbReference>
<protein>
    <recommendedName>
        <fullName evidence="3">Right handed beta helix domain-containing protein</fullName>
    </recommendedName>
</protein>
<organism evidence="4">
    <name type="scientific">uncultured Verrucomicrobiota bacterium</name>
    <dbReference type="NCBI Taxonomy" id="156588"/>
    <lineage>
        <taxon>Bacteria</taxon>
        <taxon>Pseudomonadati</taxon>
        <taxon>Verrucomicrobiota</taxon>
        <taxon>environmental samples</taxon>
    </lineage>
</organism>
<dbReference type="InterPro" id="IPR006626">
    <property type="entry name" value="PbH1"/>
</dbReference>